<dbReference type="Proteomes" id="UP001597322">
    <property type="component" value="Unassembled WGS sequence"/>
</dbReference>
<dbReference type="EMBL" id="JBHUEQ010000003">
    <property type="protein sequence ID" value="MFD1744391.1"/>
    <property type="molecule type" value="Genomic_DNA"/>
</dbReference>
<comment type="catalytic activity">
    <reaction evidence="1">
        <text>chorismate = isochorismate</text>
        <dbReference type="Rhea" id="RHEA:18985"/>
        <dbReference type="ChEBI" id="CHEBI:29748"/>
        <dbReference type="ChEBI" id="CHEBI:29780"/>
        <dbReference type="EC" id="5.4.4.2"/>
    </reaction>
</comment>
<dbReference type="SUPFAM" id="SSF56322">
    <property type="entry name" value="ADC synthase"/>
    <property type="match status" value="1"/>
</dbReference>
<dbReference type="RefSeq" id="WP_377396246.1">
    <property type="nucleotide sequence ID" value="NZ_JBHUEQ010000003.1"/>
</dbReference>
<evidence type="ECO:0000256" key="4">
    <source>
        <dbReference type="ARBA" id="ARBA00023235"/>
    </source>
</evidence>
<comment type="similarity">
    <text evidence="2">Belongs to the isochorismate synthase family.</text>
</comment>
<dbReference type="Gene3D" id="3.60.120.10">
    <property type="entry name" value="Anthranilate synthase"/>
    <property type="match status" value="1"/>
</dbReference>
<accession>A0ABW4M1J8</accession>
<dbReference type="PANTHER" id="PTHR42839:SF2">
    <property type="entry name" value="ISOCHORISMATE SYNTHASE ENTC"/>
    <property type="match status" value="1"/>
</dbReference>
<dbReference type="InterPro" id="IPR004561">
    <property type="entry name" value="IsoChor_synthase"/>
</dbReference>
<keyword evidence="4" id="KW-0413">Isomerase</keyword>
<evidence type="ECO:0000313" key="8">
    <source>
        <dbReference type="Proteomes" id="UP001597322"/>
    </source>
</evidence>
<dbReference type="Pfam" id="PF00425">
    <property type="entry name" value="Chorismate_bind"/>
    <property type="match status" value="1"/>
</dbReference>
<evidence type="ECO:0000313" key="7">
    <source>
        <dbReference type="EMBL" id="MFD1744391.1"/>
    </source>
</evidence>
<proteinExistence type="inferred from homology"/>
<dbReference type="PANTHER" id="PTHR42839">
    <property type="entry name" value="ISOCHORISMATE SYNTHASE ENTC"/>
    <property type="match status" value="1"/>
</dbReference>
<evidence type="ECO:0000256" key="3">
    <source>
        <dbReference type="ARBA" id="ARBA00012824"/>
    </source>
</evidence>
<dbReference type="InterPro" id="IPR005801">
    <property type="entry name" value="ADC_synthase"/>
</dbReference>
<evidence type="ECO:0000256" key="2">
    <source>
        <dbReference type="ARBA" id="ARBA00005297"/>
    </source>
</evidence>
<dbReference type="EC" id="5.4.4.2" evidence="3"/>
<evidence type="ECO:0000259" key="6">
    <source>
        <dbReference type="Pfam" id="PF00425"/>
    </source>
</evidence>
<comment type="caution">
    <text evidence="7">The sequence shown here is derived from an EMBL/GenBank/DDBJ whole genome shotgun (WGS) entry which is preliminary data.</text>
</comment>
<name>A0ABW4M1J8_9HYPH</name>
<dbReference type="NCBIfam" id="TIGR00543">
    <property type="entry name" value="isochor_syn"/>
    <property type="match status" value="1"/>
</dbReference>
<dbReference type="InterPro" id="IPR015890">
    <property type="entry name" value="Chorismate_C"/>
</dbReference>
<evidence type="ECO:0000256" key="5">
    <source>
        <dbReference type="ARBA" id="ARBA00041564"/>
    </source>
</evidence>
<organism evidence="7 8">
    <name type="scientific">Rhizobium helianthi</name>
    <dbReference type="NCBI Taxonomy" id="1132695"/>
    <lineage>
        <taxon>Bacteria</taxon>
        <taxon>Pseudomonadati</taxon>
        <taxon>Pseudomonadota</taxon>
        <taxon>Alphaproteobacteria</taxon>
        <taxon>Hyphomicrobiales</taxon>
        <taxon>Rhizobiaceae</taxon>
        <taxon>Rhizobium/Agrobacterium group</taxon>
        <taxon>Rhizobium</taxon>
    </lineage>
</organism>
<evidence type="ECO:0000256" key="1">
    <source>
        <dbReference type="ARBA" id="ARBA00000799"/>
    </source>
</evidence>
<sequence length="394" mass="42346">MAKIFSPLAASTANASHEFLLATPDRRLRTQGALCELERGPLISLRERVERFFASRTDGIPLLVGALPFDVLADDYLFQPAHEVSGESKLSAEGPAASSRWIVKQEPAAKDFAEAVSHCVKALSENAGSASHVRKAVLSRSLVLESDSAISIPRLLGRLAHDPSVTQFRAPLPQTSALQPSLVGATPELLLSKRGATIVSHPLAGSSRRSADPVLDRQAMRALLASEKDHREHRIVTEMILDTLSPYCLTVNASEGTTIRSTASMHHLGTRIVGKLKDEATPVAELLALLHPTPAVCGLPRREAADLISRIEGYDRGFYAGAVGWIDEVQNGEWYVSIRCAEVAGRHARVFAGAGIVVGSDPQKETEETSAKFAAMLNALGIDEQGRPLQEHAA</sequence>
<keyword evidence="8" id="KW-1185">Reference proteome</keyword>
<gene>
    <name evidence="7" type="ORF">ACFSE1_02850</name>
</gene>
<reference evidence="8" key="1">
    <citation type="journal article" date="2019" name="Int. J. Syst. Evol. Microbiol.">
        <title>The Global Catalogue of Microorganisms (GCM) 10K type strain sequencing project: providing services to taxonomists for standard genome sequencing and annotation.</title>
        <authorList>
            <consortium name="The Broad Institute Genomics Platform"/>
            <consortium name="The Broad Institute Genome Sequencing Center for Infectious Disease"/>
            <person name="Wu L."/>
            <person name="Ma J."/>
        </authorList>
    </citation>
    <scope>NUCLEOTIDE SEQUENCE [LARGE SCALE GENOMIC DNA]</scope>
    <source>
        <strain evidence="8">CG52</strain>
    </source>
</reference>
<protein>
    <recommendedName>
        <fullName evidence="3">isochorismate synthase</fullName>
        <ecNumber evidence="3">5.4.4.2</ecNumber>
    </recommendedName>
    <alternativeName>
        <fullName evidence="5">Isochorismate mutase</fullName>
    </alternativeName>
</protein>
<feature type="domain" description="Chorismate-utilising enzyme C-terminal" evidence="6">
    <location>
        <begin position="110"/>
        <end position="372"/>
    </location>
</feature>